<feature type="domain" description="Glycoprotein Q2/Q1/105" evidence="4">
    <location>
        <begin position="452"/>
        <end position="598"/>
    </location>
</feature>
<evidence type="ECO:0000256" key="3">
    <source>
        <dbReference type="ARBA" id="ARBA00023180"/>
    </source>
</evidence>
<evidence type="ECO:0000313" key="6">
    <source>
        <dbReference type="Proteomes" id="UP000098510"/>
    </source>
</evidence>
<organismHost>
    <name type="scientific">Homo sapiens</name>
    <name type="common">Human</name>
    <dbReference type="NCBI Taxonomy" id="9606"/>
</organismHost>
<dbReference type="DNASU" id="3289545"/>
<gene>
    <name evidence="5" type="primary">U100</name>
</gene>
<reference evidence="5 6" key="1">
    <citation type="journal article" date="1998" name="Virology">
        <title>The DNA sequence of the RK strain of human herpesvirus 7.</title>
        <authorList>
            <person name="Megaw A.G."/>
            <person name="Rapaport D."/>
            <person name="Avidor B."/>
            <person name="Frenkel N."/>
            <person name="Davison A.J."/>
        </authorList>
    </citation>
    <scope>NUCLEOTIDE SEQUENCE [LARGE SCALE GENOMIC DNA]</scope>
    <source>
        <strain evidence="5 6">RK</strain>
    </source>
</reference>
<name>O56304_HHV7R</name>
<dbReference type="Pfam" id="PF25736">
    <property type="entry name" value="Herpes_gQ2"/>
    <property type="match status" value="1"/>
</dbReference>
<accession>O56304</accession>
<dbReference type="GeneID" id="3289545"/>
<evidence type="ECO:0000256" key="2">
    <source>
        <dbReference type="ARBA" id="ARBA00022844"/>
    </source>
</evidence>
<comment type="subcellular location">
    <subcellularLocation>
        <location evidence="1">Virion</location>
    </subcellularLocation>
</comment>
<dbReference type="Proteomes" id="UP000098510">
    <property type="component" value="Segment"/>
</dbReference>
<sequence>MVQLHYIIFALLIKICTNTVPLEKARTAITLEDIIENLINENMHNASSTRYIGLSSEERQSLLEYTRCTSFSCECEWPDEAQVILLETTLCIPLKENSLGVRGLREKIMSKGLSEVLSVTTGLHYSLLNGGFGSKQNSLLYVKRMNTANILTSLVLFPARHRWERREQYTQSSAQCELQIRADFKKMRSYSGIAFRTQISLAIVRKDNKGYEWETCMQFSQWKEEDFNIPKVNMTSEKPLYDACCPDKNKSRENTTYAWRWSEHPWTETTIEPWRDIDIIRQIPTDERCLTNTTVFQSTYGQIWCSPKNDTTARNYVTTVILFPIALLEIERLFDTIGQKTVQDMFPHPHRQSFSNREFDPAIVSAMWQDFPSKISTTDLQYDVLLTPSKDFGPCSIKIKTDSAKTEFDNGRLLTIDTLLLTFLKKDDRTTKKLISNKSLNAQLCNTSELQLPKLESCCDEYLRFTDGDVIELTCDDGNIIYQAGGITYCTPIYTSTTIIHEIKPTPNNKPTKTQPMPPWIDLNKAFSWEGIKAARINSNYGANEDPTPKLLEVEEFFDYIYEATCTTVEMRYPERKAQQVFASSKDSKKFFKSSVKRQNRDI</sequence>
<organism evidence="5 6">
    <name type="scientific">Human herpesvirus 7 (strain RK)</name>
    <name type="common">HHV-7</name>
    <name type="synonym">Human T lymphotropic virus</name>
    <dbReference type="NCBI Taxonomy" id="262398"/>
    <lineage>
        <taxon>Viruses</taxon>
        <taxon>Duplodnaviria</taxon>
        <taxon>Heunggongvirae</taxon>
        <taxon>Peploviricota</taxon>
        <taxon>Herviviricetes</taxon>
        <taxon>Herpesvirales</taxon>
        <taxon>Orthoherpesviridae</taxon>
        <taxon>Betaherpesvirinae</taxon>
        <taxon>Roseolovirus</taxon>
        <taxon>Roseolovirus humanbeta7</taxon>
        <taxon>Human betaherpesvirus 7</taxon>
    </lineage>
</organism>
<keyword evidence="3" id="KW-0325">Glycoprotein</keyword>
<keyword evidence="6" id="KW-1185">Reference proteome</keyword>
<dbReference type="EMBL" id="AF037218">
    <property type="protein sequence ID" value="AAC40801.1"/>
    <property type="molecule type" value="Genomic_DNA"/>
</dbReference>
<keyword evidence="2" id="KW-0946">Virion</keyword>
<dbReference type="OrthoDB" id="16305at10239"/>
<dbReference type="KEGG" id="vg:3289545"/>
<evidence type="ECO:0000313" key="5">
    <source>
        <dbReference type="EMBL" id="AAC40801.1"/>
    </source>
</evidence>
<protein>
    <submittedName>
        <fullName evidence="5">U100</fullName>
    </submittedName>
</protein>
<dbReference type="InterPro" id="IPR057862">
    <property type="entry name" value="Q2/Q1/105"/>
</dbReference>
<proteinExistence type="predicted"/>
<evidence type="ECO:0000256" key="1">
    <source>
        <dbReference type="ARBA" id="ARBA00004328"/>
    </source>
</evidence>
<evidence type="ECO:0000259" key="4">
    <source>
        <dbReference type="Pfam" id="PF25736"/>
    </source>
</evidence>
<dbReference type="RefSeq" id="YP_073827.1">
    <property type="nucleotide sequence ID" value="NC_001716.2"/>
</dbReference>